<protein>
    <submittedName>
        <fullName evidence="1">Uncharacterized protein</fullName>
    </submittedName>
</protein>
<gene>
    <name evidence="1" type="ORF">OIU85_009418</name>
</gene>
<dbReference type="Proteomes" id="UP001151529">
    <property type="component" value="Chromosome 15Z"/>
</dbReference>
<name>A0A9Q0SGF2_SALVM</name>
<dbReference type="EMBL" id="JAPFFL010000015">
    <property type="protein sequence ID" value="KAJ6676140.1"/>
    <property type="molecule type" value="Genomic_DNA"/>
</dbReference>
<proteinExistence type="predicted"/>
<evidence type="ECO:0000313" key="1">
    <source>
        <dbReference type="EMBL" id="KAJ6676140.1"/>
    </source>
</evidence>
<comment type="caution">
    <text evidence="1">The sequence shown here is derived from an EMBL/GenBank/DDBJ whole genome shotgun (WGS) entry which is preliminary data.</text>
</comment>
<reference evidence="1" key="2">
    <citation type="journal article" date="2023" name="Int. J. Mol. Sci.">
        <title>De Novo Assembly and Annotation of 11 Diverse Shrub Willow (Salix) Genomes Reveals Novel Gene Organization in Sex-Linked Regions.</title>
        <authorList>
            <person name="Hyden B."/>
            <person name="Feng K."/>
            <person name="Yates T.B."/>
            <person name="Jawdy S."/>
            <person name="Cereghino C."/>
            <person name="Smart L.B."/>
            <person name="Muchero W."/>
        </authorList>
    </citation>
    <scope>NUCLEOTIDE SEQUENCE [LARGE SCALE GENOMIC DNA]</scope>
    <source>
        <tissue evidence="1">Shoot tip</tissue>
    </source>
</reference>
<evidence type="ECO:0000313" key="2">
    <source>
        <dbReference type="Proteomes" id="UP001151529"/>
    </source>
</evidence>
<dbReference type="AlphaFoldDB" id="A0A9Q0SGF2"/>
<reference evidence="1" key="1">
    <citation type="submission" date="2022-11" db="EMBL/GenBank/DDBJ databases">
        <authorList>
            <person name="Hyden B.L."/>
            <person name="Feng K."/>
            <person name="Yates T."/>
            <person name="Jawdy S."/>
            <person name="Smart L.B."/>
            <person name="Muchero W."/>
        </authorList>
    </citation>
    <scope>NUCLEOTIDE SEQUENCE</scope>
    <source>
        <tissue evidence="1">Shoot tip</tissue>
    </source>
</reference>
<keyword evidence="2" id="KW-1185">Reference proteome</keyword>
<accession>A0A9Q0SGF2</accession>
<sequence length="123" mass="13836">MPRGNGLNTIASTPRTRPISYVEIQKLGVQFNGSLSGLTQPHELLQLGRASFNFDDCYGVKAMGDFKVRFRAIELMFSLNCVAVNGLANLNHYKLWMIHAHAEEAPFWNIINVMNLLAKRIVC</sequence>
<organism evidence="1 2">
    <name type="scientific">Salix viminalis</name>
    <name type="common">Common osier</name>
    <name type="synonym">Basket willow</name>
    <dbReference type="NCBI Taxonomy" id="40686"/>
    <lineage>
        <taxon>Eukaryota</taxon>
        <taxon>Viridiplantae</taxon>
        <taxon>Streptophyta</taxon>
        <taxon>Embryophyta</taxon>
        <taxon>Tracheophyta</taxon>
        <taxon>Spermatophyta</taxon>
        <taxon>Magnoliopsida</taxon>
        <taxon>eudicotyledons</taxon>
        <taxon>Gunneridae</taxon>
        <taxon>Pentapetalae</taxon>
        <taxon>rosids</taxon>
        <taxon>fabids</taxon>
        <taxon>Malpighiales</taxon>
        <taxon>Salicaceae</taxon>
        <taxon>Saliceae</taxon>
        <taxon>Salix</taxon>
    </lineage>
</organism>